<reference evidence="3 4" key="1">
    <citation type="submission" date="2016-07" db="EMBL/GenBank/DDBJ databases">
        <title>Draft genome of the white-rot fungus Obba rivulosa 3A-2.</title>
        <authorList>
            <consortium name="DOE Joint Genome Institute"/>
            <person name="Miettinen O."/>
            <person name="Riley R."/>
            <person name="Acob R."/>
            <person name="Barry K."/>
            <person name="Cullen D."/>
            <person name="De Vries R."/>
            <person name="Hainaut M."/>
            <person name="Hatakka A."/>
            <person name="Henrissat B."/>
            <person name="Hilden K."/>
            <person name="Kuo R."/>
            <person name="Labutti K."/>
            <person name="Lipzen A."/>
            <person name="Makela M.R."/>
            <person name="Sandor L."/>
            <person name="Spatafora J.W."/>
            <person name="Grigoriev I.V."/>
            <person name="Hibbett D.S."/>
        </authorList>
    </citation>
    <scope>NUCLEOTIDE SEQUENCE [LARGE SCALE GENOMIC DNA]</scope>
    <source>
        <strain evidence="3 4">3A-2</strain>
    </source>
</reference>
<accession>A0A8E2DF95</accession>
<dbReference type="EMBL" id="KV722644">
    <property type="protein sequence ID" value="OCH84701.1"/>
    <property type="molecule type" value="Genomic_DNA"/>
</dbReference>
<keyword evidence="1" id="KW-1133">Transmembrane helix</keyword>
<proteinExistence type="predicted"/>
<evidence type="ECO:0000256" key="1">
    <source>
        <dbReference type="SAM" id="Phobius"/>
    </source>
</evidence>
<dbReference type="Pfam" id="PF20151">
    <property type="entry name" value="DUF6533"/>
    <property type="match status" value="1"/>
</dbReference>
<dbReference type="AlphaFoldDB" id="A0A8E2DF95"/>
<keyword evidence="1" id="KW-0472">Membrane</keyword>
<feature type="transmembrane region" description="Helical" evidence="1">
    <location>
        <begin position="37"/>
        <end position="59"/>
    </location>
</feature>
<keyword evidence="1" id="KW-0812">Transmembrane</keyword>
<dbReference type="Proteomes" id="UP000250043">
    <property type="component" value="Unassembled WGS sequence"/>
</dbReference>
<evidence type="ECO:0000259" key="2">
    <source>
        <dbReference type="Pfam" id="PF20151"/>
    </source>
</evidence>
<sequence>MNLYSGIYLPALVFYDHILMLPRAVKLIWSRKLSCFTLLFYLNRYTIFVWAVIGPTTFINKPSMSVSLH</sequence>
<keyword evidence="4" id="KW-1185">Reference proteome</keyword>
<protein>
    <recommendedName>
        <fullName evidence="2">DUF6533 domain-containing protein</fullName>
    </recommendedName>
</protein>
<dbReference type="OrthoDB" id="3261349at2759"/>
<name>A0A8E2DF95_9APHY</name>
<feature type="transmembrane region" description="Helical" evidence="1">
    <location>
        <begin position="6"/>
        <end position="25"/>
    </location>
</feature>
<evidence type="ECO:0000313" key="4">
    <source>
        <dbReference type="Proteomes" id="UP000250043"/>
    </source>
</evidence>
<evidence type="ECO:0000313" key="3">
    <source>
        <dbReference type="EMBL" id="OCH84701.1"/>
    </source>
</evidence>
<dbReference type="InterPro" id="IPR045340">
    <property type="entry name" value="DUF6533"/>
</dbReference>
<gene>
    <name evidence="3" type="ORF">OBBRIDRAFT_741139</name>
</gene>
<organism evidence="3 4">
    <name type="scientific">Obba rivulosa</name>
    <dbReference type="NCBI Taxonomy" id="1052685"/>
    <lineage>
        <taxon>Eukaryota</taxon>
        <taxon>Fungi</taxon>
        <taxon>Dikarya</taxon>
        <taxon>Basidiomycota</taxon>
        <taxon>Agaricomycotina</taxon>
        <taxon>Agaricomycetes</taxon>
        <taxon>Polyporales</taxon>
        <taxon>Gelatoporiaceae</taxon>
        <taxon>Obba</taxon>
    </lineage>
</organism>
<feature type="domain" description="DUF6533" evidence="2">
    <location>
        <begin position="11"/>
        <end position="48"/>
    </location>
</feature>